<evidence type="ECO:0000313" key="3">
    <source>
        <dbReference type="EMBL" id="RHH74433.1"/>
    </source>
</evidence>
<evidence type="ECO:0000313" key="4">
    <source>
        <dbReference type="Proteomes" id="UP000284548"/>
    </source>
</evidence>
<dbReference type="EMBL" id="QRKB01000085">
    <property type="protein sequence ID" value="RHH74433.1"/>
    <property type="molecule type" value="Genomic_DNA"/>
</dbReference>
<dbReference type="PROSITE" id="PS52050">
    <property type="entry name" value="WYL"/>
    <property type="match status" value="1"/>
</dbReference>
<dbReference type="InterPro" id="IPR051534">
    <property type="entry name" value="CBASS_pafABC_assoc_protein"/>
</dbReference>
<gene>
    <name evidence="3" type="ORF">DW192_15945</name>
</gene>
<evidence type="ECO:0000259" key="1">
    <source>
        <dbReference type="Pfam" id="PF13280"/>
    </source>
</evidence>
<protein>
    <submittedName>
        <fullName evidence="3">WYL domain-containing protein</fullName>
    </submittedName>
</protein>
<accession>A0A3R6HIG7</accession>
<dbReference type="Pfam" id="PF25583">
    <property type="entry name" value="WCX"/>
    <property type="match status" value="1"/>
</dbReference>
<feature type="domain" description="WYL" evidence="1">
    <location>
        <begin position="153"/>
        <end position="219"/>
    </location>
</feature>
<organism evidence="3 4">
    <name type="scientific">Segatella copri</name>
    <dbReference type="NCBI Taxonomy" id="165179"/>
    <lineage>
        <taxon>Bacteria</taxon>
        <taxon>Pseudomonadati</taxon>
        <taxon>Bacteroidota</taxon>
        <taxon>Bacteroidia</taxon>
        <taxon>Bacteroidales</taxon>
        <taxon>Prevotellaceae</taxon>
        <taxon>Segatella</taxon>
    </lineage>
</organism>
<sequence>MPINKNAFIRYKILDKCFSDKYHKYFIEDLMEKVNTQLIDAGIKSISKKQIYDDIKFMKSSEGWEAPIRSYQDGKRKYLRYEYDFSIIETPITEMEVEQLETLITSLSRFQGIPMYSWIEELLTNLRYRFGLRGVETNFIGFEQNRDMKGLRFLSTLTNCVIKRQPILIDYRPFGKEVVKWTIHPYYLKQYNNRWYLLGYNSEFEDLSIVPLDRIENIEYSDTTFKRNLRFDFDAYFRDILGISIEKDKKIEHIRLKFSPQRLPYVISKPIHHSQMVENESEGIISLNLIPNKELISELIWFRDDVEILSPESLREEIKEIIAKMYQEYFGVKKDCTTSL</sequence>
<feature type="domain" description="WCX" evidence="2">
    <location>
        <begin position="252"/>
        <end position="325"/>
    </location>
</feature>
<evidence type="ECO:0000259" key="2">
    <source>
        <dbReference type="Pfam" id="PF25583"/>
    </source>
</evidence>
<dbReference type="PANTHER" id="PTHR34580">
    <property type="match status" value="1"/>
</dbReference>
<dbReference type="PANTHER" id="PTHR34580:SF9">
    <property type="entry name" value="SLL5097 PROTEIN"/>
    <property type="match status" value="1"/>
</dbReference>
<name>A0A3R6HIG7_9BACT</name>
<dbReference type="Pfam" id="PF13280">
    <property type="entry name" value="WYL"/>
    <property type="match status" value="1"/>
</dbReference>
<dbReference type="AlphaFoldDB" id="A0A3R6HIG7"/>
<dbReference type="InterPro" id="IPR026881">
    <property type="entry name" value="WYL_dom"/>
</dbReference>
<comment type="caution">
    <text evidence="3">The sequence shown here is derived from an EMBL/GenBank/DDBJ whole genome shotgun (WGS) entry which is preliminary data.</text>
</comment>
<reference evidence="3 4" key="1">
    <citation type="submission" date="2018-08" db="EMBL/GenBank/DDBJ databases">
        <title>A genome reference for cultivated species of the human gut microbiota.</title>
        <authorList>
            <person name="Zou Y."/>
            <person name="Xue W."/>
            <person name="Luo G."/>
        </authorList>
    </citation>
    <scope>NUCLEOTIDE SEQUENCE [LARGE SCALE GENOMIC DNA]</scope>
    <source>
        <strain evidence="3 4">AM16-54</strain>
    </source>
</reference>
<proteinExistence type="predicted"/>
<dbReference type="Proteomes" id="UP000284548">
    <property type="component" value="Unassembled WGS sequence"/>
</dbReference>
<dbReference type="InterPro" id="IPR057727">
    <property type="entry name" value="WCX_dom"/>
</dbReference>